<evidence type="ECO:0000256" key="2">
    <source>
        <dbReference type="SAM" id="SignalP"/>
    </source>
</evidence>
<protein>
    <recommendedName>
        <fullName evidence="5">Tetratricopeptide repeat protein</fullName>
    </recommendedName>
</protein>
<reference evidence="3 4" key="1">
    <citation type="submission" date="2019-02" db="EMBL/GenBank/DDBJ databases">
        <title>Deep-cultivation of Planctomycetes and their phenomic and genomic characterization uncovers novel biology.</title>
        <authorList>
            <person name="Wiegand S."/>
            <person name="Jogler M."/>
            <person name="Boedeker C."/>
            <person name="Pinto D."/>
            <person name="Vollmers J."/>
            <person name="Rivas-Marin E."/>
            <person name="Kohn T."/>
            <person name="Peeters S.H."/>
            <person name="Heuer A."/>
            <person name="Rast P."/>
            <person name="Oberbeckmann S."/>
            <person name="Bunk B."/>
            <person name="Jeske O."/>
            <person name="Meyerdierks A."/>
            <person name="Storesund J.E."/>
            <person name="Kallscheuer N."/>
            <person name="Luecker S."/>
            <person name="Lage O.M."/>
            <person name="Pohl T."/>
            <person name="Merkel B.J."/>
            <person name="Hornburger P."/>
            <person name="Mueller R.-W."/>
            <person name="Bruemmer F."/>
            <person name="Labrenz M."/>
            <person name="Spormann A.M."/>
            <person name="Op Den Camp H."/>
            <person name="Overmann J."/>
            <person name="Amann R."/>
            <person name="Jetten M.S.M."/>
            <person name="Mascher T."/>
            <person name="Medema M.H."/>
            <person name="Devos D.P."/>
            <person name="Kaster A.-K."/>
            <person name="Ovreas L."/>
            <person name="Rohde M."/>
            <person name="Galperin M.Y."/>
            <person name="Jogler C."/>
        </authorList>
    </citation>
    <scope>NUCLEOTIDE SEQUENCE [LARGE SCALE GENOMIC DNA]</scope>
    <source>
        <strain evidence="3 4">Pla144</strain>
    </source>
</reference>
<feature type="signal peptide" evidence="2">
    <location>
        <begin position="1"/>
        <end position="26"/>
    </location>
</feature>
<evidence type="ECO:0000313" key="3">
    <source>
        <dbReference type="EMBL" id="TWU24622.1"/>
    </source>
</evidence>
<organism evidence="3 4">
    <name type="scientific">Bythopirellula polymerisocia</name>
    <dbReference type="NCBI Taxonomy" id="2528003"/>
    <lineage>
        <taxon>Bacteria</taxon>
        <taxon>Pseudomonadati</taxon>
        <taxon>Planctomycetota</taxon>
        <taxon>Planctomycetia</taxon>
        <taxon>Pirellulales</taxon>
        <taxon>Lacipirellulaceae</taxon>
        <taxon>Bythopirellula</taxon>
    </lineage>
</organism>
<proteinExistence type="predicted"/>
<evidence type="ECO:0000313" key="4">
    <source>
        <dbReference type="Proteomes" id="UP000318437"/>
    </source>
</evidence>
<keyword evidence="4" id="KW-1185">Reference proteome</keyword>
<feature type="region of interest" description="Disordered" evidence="1">
    <location>
        <begin position="110"/>
        <end position="152"/>
    </location>
</feature>
<comment type="caution">
    <text evidence="3">The sequence shown here is derived from an EMBL/GenBank/DDBJ whole genome shotgun (WGS) entry which is preliminary data.</text>
</comment>
<evidence type="ECO:0008006" key="5">
    <source>
        <dbReference type="Google" id="ProtNLM"/>
    </source>
</evidence>
<keyword evidence="2" id="KW-0732">Signal</keyword>
<gene>
    <name evidence="3" type="ORF">Pla144_35070</name>
</gene>
<dbReference type="Proteomes" id="UP000318437">
    <property type="component" value="Unassembled WGS sequence"/>
</dbReference>
<dbReference type="EMBL" id="SJPS01000005">
    <property type="protein sequence ID" value="TWU24622.1"/>
    <property type="molecule type" value="Genomic_DNA"/>
</dbReference>
<evidence type="ECO:0000256" key="1">
    <source>
        <dbReference type="SAM" id="MobiDB-lite"/>
    </source>
</evidence>
<sequence precursor="true">MLRSLNSRRLVVLSAAVAVFAVWAFAQREADARVPTGPRLDSASVGCGQVQDKYDKAVRDLENASKNGTQAQYDAALENLKSIIQQWNGSPCSRTFGSLIYRKSPGGKLNGASPTLAEPNANIGTSTGGSPNGGNKGVGKTKSMLKRNRSAS</sequence>
<feature type="compositionally biased region" description="Basic residues" evidence="1">
    <location>
        <begin position="143"/>
        <end position="152"/>
    </location>
</feature>
<accession>A0A5C6CJS2</accession>
<feature type="chain" id="PRO_5023016788" description="Tetratricopeptide repeat protein" evidence="2">
    <location>
        <begin position="27"/>
        <end position="152"/>
    </location>
</feature>
<feature type="compositionally biased region" description="Gly residues" evidence="1">
    <location>
        <begin position="126"/>
        <end position="137"/>
    </location>
</feature>
<dbReference type="AlphaFoldDB" id="A0A5C6CJS2"/>
<name>A0A5C6CJS2_9BACT</name>